<keyword evidence="1" id="KW-0472">Membrane</keyword>
<feature type="transmembrane region" description="Helical" evidence="1">
    <location>
        <begin position="7"/>
        <end position="24"/>
    </location>
</feature>
<dbReference type="AlphaFoldDB" id="W9EFP7"/>
<gene>
    <name evidence="2" type="ORF">B808_98</name>
</gene>
<organism evidence="2 3">
    <name type="scientific">Fructilactobacillus florum 8D</name>
    <dbReference type="NCBI Taxonomy" id="1221538"/>
    <lineage>
        <taxon>Bacteria</taxon>
        <taxon>Bacillati</taxon>
        <taxon>Bacillota</taxon>
        <taxon>Bacilli</taxon>
        <taxon>Lactobacillales</taxon>
        <taxon>Lactobacillaceae</taxon>
        <taxon>Fructilactobacillus</taxon>
    </lineage>
</organism>
<sequence>MKIHSNLIQLADFWIVALVWISVVQDPFFLDFSPIQLMNQ</sequence>
<accession>W9EFP7</accession>
<evidence type="ECO:0000313" key="2">
    <source>
        <dbReference type="EMBL" id="ETO40943.1"/>
    </source>
</evidence>
<protein>
    <submittedName>
        <fullName evidence="2">Uncharacterized protein</fullName>
    </submittedName>
</protein>
<evidence type="ECO:0000256" key="1">
    <source>
        <dbReference type="SAM" id="Phobius"/>
    </source>
</evidence>
<comment type="caution">
    <text evidence="2">The sequence shown here is derived from an EMBL/GenBank/DDBJ whole genome shotgun (WGS) entry which is preliminary data.</text>
</comment>
<name>W9EFP7_9LACO</name>
<keyword evidence="1" id="KW-0812">Transmembrane</keyword>
<keyword evidence="3" id="KW-1185">Reference proteome</keyword>
<dbReference type="EMBL" id="ALXG01000010">
    <property type="protein sequence ID" value="ETO40943.1"/>
    <property type="molecule type" value="Genomic_DNA"/>
</dbReference>
<dbReference type="Proteomes" id="UP000019474">
    <property type="component" value="Unassembled WGS sequence"/>
</dbReference>
<keyword evidence="1" id="KW-1133">Transmembrane helix</keyword>
<dbReference type="PATRIC" id="fig|1221538.3.peg.98"/>
<reference evidence="2 3" key="1">
    <citation type="submission" date="2012-08" db="EMBL/GenBank/DDBJ databases">
        <title>Genome sequencing of Lactobacillus florum 8D.</title>
        <authorList>
            <person name="Kim E.B."/>
            <person name="Marco M.L."/>
        </authorList>
    </citation>
    <scope>NUCLEOTIDE SEQUENCE [LARGE SCALE GENOMIC DNA]</scope>
    <source>
        <strain evidence="2 3">8D</strain>
    </source>
</reference>
<evidence type="ECO:0000313" key="3">
    <source>
        <dbReference type="Proteomes" id="UP000019474"/>
    </source>
</evidence>
<proteinExistence type="predicted"/>